<sequence>MFEQMPSVAMLVDLLRNRRSRRFAPGMQIPSGPLTYASPHAPNPLTEAEEAALAFAACGVTGYALADLAYGPGHGGQMLAGLLGRTVASPDAINTVAVVVTNDEATYLLKRPQDFAPTEFAQLVELARAGELTELYRRSRVKIKAGRAAPPVQPGYNFNINRWSLYAPGSTYFLPINEITALYLNAVLEAFDESMGLFLVDERNHFQPAGIGCFGRSKGGHLADDLAAGRGGTIQAIELSLAEAAAVEQGMVLQNIALMAQALGLGGFPNFARHEWGWFAALGFRMGAMPASRYLGAPKWAGLLMRLLGKEIALPIVQGLEQAGQVLLKPFCPPYYPTMTAAVEAFIAYKFGAQGVFRGGAVNSAWRDAQQVAQGIPAPSEQAIAATIAYCEYIYNRYGRFPAYSAPFRTVLGYQATHVDIDFYDKFYHPEALSESQRARWQASLV</sequence>
<proteinExistence type="predicted"/>
<dbReference type="EMBL" id="JX649912">
    <property type="protein sequence ID" value="AGC72805.1"/>
    <property type="molecule type" value="Genomic_DNA"/>
</dbReference>
<reference evidence="1" key="1">
    <citation type="submission" date="2012-09" db="EMBL/GenBank/DDBJ databases">
        <title>Metagenomic Characterization of a Microbial Community in Wastewater Detects High Levels of Antibiotic Resistance.</title>
        <authorList>
            <person name="Abrams M."/>
            <person name="Caldwell A."/>
            <person name="Vandaei E."/>
            <person name="Lee W."/>
            <person name="Perrott J."/>
            <person name="Khan S.Y."/>
            <person name="Ta J."/>
            <person name="Romero D."/>
            <person name="Nguyen V."/>
            <person name="Pourmand N."/>
            <person name="Ouverney C.C."/>
        </authorList>
    </citation>
    <scope>NUCLEOTIDE SEQUENCE</scope>
</reference>
<protein>
    <submittedName>
        <fullName evidence="1">Uncharacterized protein</fullName>
    </submittedName>
</protein>
<dbReference type="AlphaFoldDB" id="L7W2E2"/>
<evidence type="ECO:0000313" key="1">
    <source>
        <dbReference type="EMBL" id="AGC72805.1"/>
    </source>
</evidence>
<accession>L7W2E2</accession>
<organism evidence="1">
    <name type="scientific">uncultured bacterium A1Q1_fos_485</name>
    <dbReference type="NCBI Taxonomy" id="1256576"/>
    <lineage>
        <taxon>Bacteria</taxon>
        <taxon>environmental samples</taxon>
    </lineage>
</organism>
<name>L7W2E2_9BACT</name>